<reference evidence="4 5" key="1">
    <citation type="journal article" date="2021" name="BMC Genomics">
        <title>Datura genome reveals duplications of psychoactive alkaloid biosynthetic genes and high mutation rate following tissue culture.</title>
        <authorList>
            <person name="Rajewski A."/>
            <person name="Carter-House D."/>
            <person name="Stajich J."/>
            <person name="Litt A."/>
        </authorList>
    </citation>
    <scope>NUCLEOTIDE SEQUENCE [LARGE SCALE GENOMIC DNA]</scope>
    <source>
        <strain evidence="4">AR-01</strain>
    </source>
</reference>
<dbReference type="PANTHER" id="PTHR11926">
    <property type="entry name" value="GLUCOSYL/GLUCURONOSYL TRANSFERASES"/>
    <property type="match status" value="1"/>
</dbReference>
<proteinExistence type="inferred from homology"/>
<accession>A0ABS8UZE9</accession>
<comment type="caution">
    <text evidence="4">The sequence shown here is derived from an EMBL/GenBank/DDBJ whole genome shotgun (WGS) entry which is preliminary data.</text>
</comment>
<keyword evidence="2" id="KW-0808">Transferase</keyword>
<dbReference type="PANTHER" id="PTHR11926:SF1494">
    <property type="entry name" value="FLAVONOL 3-O-GLUCOSYLTRANSFERASE UGT76E12-RELATED"/>
    <property type="match status" value="1"/>
</dbReference>
<comment type="similarity">
    <text evidence="1">Belongs to the UDP-glycosyltransferase family.</text>
</comment>
<name>A0ABS8UZE9_DATST</name>
<keyword evidence="5" id="KW-1185">Reference proteome</keyword>
<evidence type="ECO:0000256" key="1">
    <source>
        <dbReference type="ARBA" id="ARBA00009995"/>
    </source>
</evidence>
<organism evidence="4 5">
    <name type="scientific">Datura stramonium</name>
    <name type="common">Jimsonweed</name>
    <name type="synonym">Common thornapple</name>
    <dbReference type="NCBI Taxonomy" id="4076"/>
    <lineage>
        <taxon>Eukaryota</taxon>
        <taxon>Viridiplantae</taxon>
        <taxon>Streptophyta</taxon>
        <taxon>Embryophyta</taxon>
        <taxon>Tracheophyta</taxon>
        <taxon>Spermatophyta</taxon>
        <taxon>Magnoliopsida</taxon>
        <taxon>eudicotyledons</taxon>
        <taxon>Gunneridae</taxon>
        <taxon>Pentapetalae</taxon>
        <taxon>asterids</taxon>
        <taxon>lamiids</taxon>
        <taxon>Solanales</taxon>
        <taxon>Solanaceae</taxon>
        <taxon>Solanoideae</taxon>
        <taxon>Datureae</taxon>
        <taxon>Datura</taxon>
    </lineage>
</organism>
<evidence type="ECO:0000256" key="2">
    <source>
        <dbReference type="ARBA" id="ARBA00022676"/>
    </source>
</evidence>
<evidence type="ECO:0000313" key="4">
    <source>
        <dbReference type="EMBL" id="MCD9640127.1"/>
    </source>
</evidence>
<keyword evidence="2" id="KW-0328">Glycosyltransferase</keyword>
<gene>
    <name evidence="4" type="ORF">HAX54_025237</name>
</gene>
<keyword evidence="3" id="KW-0472">Membrane</keyword>
<dbReference type="EMBL" id="JACEIK010003062">
    <property type="protein sequence ID" value="MCD9640127.1"/>
    <property type="molecule type" value="Genomic_DNA"/>
</dbReference>
<feature type="transmembrane region" description="Helical" evidence="3">
    <location>
        <begin position="230"/>
        <end position="250"/>
    </location>
</feature>
<evidence type="ECO:0000313" key="5">
    <source>
        <dbReference type="Proteomes" id="UP000823775"/>
    </source>
</evidence>
<dbReference type="Gene3D" id="3.40.50.2000">
    <property type="entry name" value="Glycogen Phosphorylase B"/>
    <property type="match status" value="1"/>
</dbReference>
<keyword evidence="3" id="KW-0812">Transmembrane</keyword>
<keyword evidence="3" id="KW-1133">Transmembrane helix</keyword>
<dbReference type="Proteomes" id="UP000823775">
    <property type="component" value="Unassembled WGS sequence"/>
</dbReference>
<dbReference type="SUPFAM" id="SSF53756">
    <property type="entry name" value="UDP-Glycosyltransferase/glycogen phosphorylase"/>
    <property type="match status" value="1"/>
</dbReference>
<evidence type="ECO:0000256" key="3">
    <source>
        <dbReference type="SAM" id="Phobius"/>
    </source>
</evidence>
<protein>
    <submittedName>
        <fullName evidence="4">Uncharacterized protein</fullName>
    </submittedName>
</protein>
<feature type="non-terminal residue" evidence="4">
    <location>
        <position position="1"/>
    </location>
</feature>
<sequence length="260" mass="28911">PCSSLTLVQKLTPVLPSDTIFSFFNTSSSNTSNFSKTPIQENIKIYNVWDGVKEGNATPFGREAVELFIQSTPTNFEKSMKEAEEEIGVKFSCIFSDAFLWFSCDLAEKRNVPWIAFWAPSSCSLSVHLYTDVIRSDEETLLKIPGFSSTLSISDMPPEVVAENLEGPMPSMLYNMALNLHKAAVVVLNSFKELDPTINKDLKSKLQKVLNIGPLVLQLSARIGSQLIQLFWVAVVFLPVAIGLVGRRLYLQPLYSSSFS</sequence>